<evidence type="ECO:0000313" key="13">
    <source>
        <dbReference type="Proteomes" id="UP000433876"/>
    </source>
</evidence>
<dbReference type="EMBL" id="NMPR01000095">
    <property type="protein sequence ID" value="KAA8630736.1"/>
    <property type="molecule type" value="Genomic_DNA"/>
</dbReference>
<keyword evidence="3" id="KW-0964">Secreted</keyword>
<feature type="compositionally biased region" description="Polar residues" evidence="10">
    <location>
        <begin position="265"/>
        <end position="276"/>
    </location>
</feature>
<proteinExistence type="predicted"/>
<dbReference type="EC" id="3.1.1.73" evidence="2"/>
<evidence type="ECO:0000256" key="11">
    <source>
        <dbReference type="SAM" id="SignalP"/>
    </source>
</evidence>
<dbReference type="OMA" id="YAQHGTS"/>
<name>A0A8S8ZPB0_SORMA</name>
<reference evidence="12 13" key="1">
    <citation type="submission" date="2017-07" db="EMBL/GenBank/DDBJ databases">
        <title>Genome sequence of the Sordaria macrospora wild type strain R19027.</title>
        <authorList>
            <person name="Nowrousian M."/>
            <person name="Teichert I."/>
            <person name="Kueck U."/>
        </authorList>
    </citation>
    <scope>NUCLEOTIDE SEQUENCE [LARGE SCALE GENOMIC DNA]</scope>
    <source>
        <strain evidence="12 13">R19027</strain>
        <tissue evidence="12">Mycelium</tissue>
    </source>
</reference>
<comment type="subcellular location">
    <subcellularLocation>
        <location evidence="1">Secreted</location>
    </subcellularLocation>
</comment>
<accession>A0A8S8ZPB0</accession>
<feature type="region of interest" description="Disordered" evidence="10">
    <location>
        <begin position="226"/>
        <end position="245"/>
    </location>
</feature>
<comment type="caution">
    <text evidence="12">The sequence shown here is derived from an EMBL/GenBank/DDBJ whole genome shotgun (WGS) entry which is preliminary data.</text>
</comment>
<keyword evidence="6" id="KW-0378">Hydrolase</keyword>
<evidence type="ECO:0000256" key="7">
    <source>
        <dbReference type="ARBA" id="ARBA00023277"/>
    </source>
</evidence>
<evidence type="ECO:0000313" key="12">
    <source>
        <dbReference type="EMBL" id="KAA8630736.1"/>
    </source>
</evidence>
<dbReference type="GO" id="GO:0045493">
    <property type="term" value="P:xylan catabolic process"/>
    <property type="evidence" value="ECO:0007669"/>
    <property type="project" value="UniProtKB-KW"/>
</dbReference>
<dbReference type="Proteomes" id="UP000433876">
    <property type="component" value="Unassembled WGS sequence"/>
</dbReference>
<dbReference type="InterPro" id="IPR029058">
    <property type="entry name" value="AB_hydrolase_fold"/>
</dbReference>
<dbReference type="GO" id="GO:0005576">
    <property type="term" value="C:extracellular region"/>
    <property type="evidence" value="ECO:0007669"/>
    <property type="project" value="UniProtKB-SubCell"/>
</dbReference>
<evidence type="ECO:0000256" key="2">
    <source>
        <dbReference type="ARBA" id="ARBA00013091"/>
    </source>
</evidence>
<feature type="chain" id="PRO_5035875553" description="feruloyl esterase" evidence="11">
    <location>
        <begin position="27"/>
        <end position="290"/>
    </location>
</feature>
<keyword evidence="4" id="KW-0858">Xylan degradation</keyword>
<evidence type="ECO:0000256" key="9">
    <source>
        <dbReference type="ARBA" id="ARBA00034075"/>
    </source>
</evidence>
<organism evidence="12 13">
    <name type="scientific">Sordaria macrospora</name>
    <dbReference type="NCBI Taxonomy" id="5147"/>
    <lineage>
        <taxon>Eukaryota</taxon>
        <taxon>Fungi</taxon>
        <taxon>Dikarya</taxon>
        <taxon>Ascomycota</taxon>
        <taxon>Pezizomycotina</taxon>
        <taxon>Sordariomycetes</taxon>
        <taxon>Sordariomycetidae</taxon>
        <taxon>Sordariales</taxon>
        <taxon>Sordariaceae</taxon>
        <taxon>Sordaria</taxon>
    </lineage>
</organism>
<dbReference type="Gene3D" id="3.40.50.1820">
    <property type="entry name" value="alpha/beta hydrolase"/>
    <property type="match status" value="1"/>
</dbReference>
<keyword evidence="8" id="KW-0624">Polysaccharide degradation</keyword>
<dbReference type="InterPro" id="IPR043595">
    <property type="entry name" value="FaeB/C/D"/>
</dbReference>
<dbReference type="VEuPathDB" id="FungiDB:SMAC_04544"/>
<evidence type="ECO:0000256" key="4">
    <source>
        <dbReference type="ARBA" id="ARBA00022651"/>
    </source>
</evidence>
<evidence type="ECO:0000256" key="3">
    <source>
        <dbReference type="ARBA" id="ARBA00022525"/>
    </source>
</evidence>
<dbReference type="GO" id="GO:0030600">
    <property type="term" value="F:feruloyl esterase activity"/>
    <property type="evidence" value="ECO:0007669"/>
    <property type="project" value="UniProtKB-EC"/>
</dbReference>
<dbReference type="AlphaFoldDB" id="A0A8S8ZPB0"/>
<dbReference type="PANTHER" id="PTHR38050">
    <property type="match status" value="1"/>
</dbReference>
<evidence type="ECO:0000256" key="5">
    <source>
        <dbReference type="ARBA" id="ARBA00022729"/>
    </source>
</evidence>
<feature type="signal peptide" evidence="11">
    <location>
        <begin position="1"/>
        <end position="26"/>
    </location>
</feature>
<gene>
    <name evidence="12" type="ORF">SMACR_04544</name>
</gene>
<dbReference type="PROSITE" id="PS51257">
    <property type="entry name" value="PROKAR_LIPOPROTEIN"/>
    <property type="match status" value="1"/>
</dbReference>
<keyword evidence="5 11" id="KW-0732">Signal</keyword>
<evidence type="ECO:0000256" key="10">
    <source>
        <dbReference type="SAM" id="MobiDB-lite"/>
    </source>
</evidence>
<dbReference type="PANTHER" id="PTHR38050:SF3">
    <property type="entry name" value="FERULOYL ESTERASE D"/>
    <property type="match status" value="1"/>
</dbReference>
<protein>
    <recommendedName>
        <fullName evidence="2">feruloyl esterase</fullName>
        <ecNumber evidence="2">3.1.1.73</ecNumber>
    </recommendedName>
</protein>
<keyword evidence="7" id="KW-0119">Carbohydrate metabolism</keyword>
<evidence type="ECO:0000256" key="8">
    <source>
        <dbReference type="ARBA" id="ARBA00023326"/>
    </source>
</evidence>
<dbReference type="SUPFAM" id="SSF53474">
    <property type="entry name" value="alpha/beta-Hydrolases"/>
    <property type="match status" value="1"/>
</dbReference>
<evidence type="ECO:0000256" key="1">
    <source>
        <dbReference type="ARBA" id="ARBA00004613"/>
    </source>
</evidence>
<feature type="region of interest" description="Disordered" evidence="10">
    <location>
        <begin position="261"/>
        <end position="280"/>
    </location>
</feature>
<sequence>MAGVHSRLLATFLLLLSFGLPLLTAAASSAGCGKGPTLRNGQTVNTNVNGKSRQYTLRLPDNYNQSNPYRLIFLWHQLGGSAQKIIQGENPNQGGVLPYYGLPPLDTNKSAIYVVPQGLNAGWGNQNGEDVTFFDSMLQSVSDGLCIDTNLVFSTGFSYGGAMSYSLACSRPNKIRAVAVLSGSLLSGCAGGNDPVAYYAQHGTSDSVLNVSGGRQLRDRFVRNNGCRAVSEPNPGQGGKSTRVDYQGCQQGKEVVWVIHGGDHNPSQTDPGSNTPFAPRNTWEFFSRFN</sequence>
<evidence type="ECO:0000256" key="6">
    <source>
        <dbReference type="ARBA" id="ARBA00022801"/>
    </source>
</evidence>
<comment type="catalytic activity">
    <reaction evidence="9">
        <text>feruloyl-polysaccharide + H2O = ferulate + polysaccharide.</text>
        <dbReference type="EC" id="3.1.1.73"/>
    </reaction>
</comment>